<evidence type="ECO:0008006" key="5">
    <source>
        <dbReference type="Google" id="ProtNLM"/>
    </source>
</evidence>
<feature type="chain" id="PRO_5022965881" description="Secreted protein" evidence="2">
    <location>
        <begin position="29"/>
        <end position="103"/>
    </location>
</feature>
<feature type="compositionally biased region" description="Polar residues" evidence="1">
    <location>
        <begin position="85"/>
        <end position="103"/>
    </location>
</feature>
<dbReference type="Proteomes" id="UP000311605">
    <property type="component" value="Unassembled WGS sequence"/>
</dbReference>
<dbReference type="EMBL" id="VDMN01000003">
    <property type="protein sequence ID" value="TNM62949.1"/>
    <property type="molecule type" value="Genomic_DNA"/>
</dbReference>
<evidence type="ECO:0000256" key="1">
    <source>
        <dbReference type="SAM" id="MobiDB-lite"/>
    </source>
</evidence>
<dbReference type="OrthoDB" id="8449566at2"/>
<comment type="caution">
    <text evidence="3">The sequence shown here is derived from an EMBL/GenBank/DDBJ whole genome shotgun (WGS) entry which is preliminary data.</text>
</comment>
<feature type="signal peptide" evidence="2">
    <location>
        <begin position="1"/>
        <end position="28"/>
    </location>
</feature>
<feature type="region of interest" description="Disordered" evidence="1">
    <location>
        <begin position="80"/>
        <end position="103"/>
    </location>
</feature>
<evidence type="ECO:0000313" key="3">
    <source>
        <dbReference type="EMBL" id="TNM62949.1"/>
    </source>
</evidence>
<dbReference type="RefSeq" id="WP_139677442.1">
    <property type="nucleotide sequence ID" value="NZ_VDMN01000003.1"/>
</dbReference>
<sequence>MSIVFGKHLLSIAAATALGAFAVLPASAADLVGGYYPPAAKSQRHYVRTAYVNEECGLLKVTQYGQSRIVRICSPVLDLAPAPTRGTSSGDAGNGSSFTVTQQ</sequence>
<reference evidence="3 4" key="1">
    <citation type="submission" date="2019-06" db="EMBL/GenBank/DDBJ databases">
        <title>The draft genome of Rhizobium smilacinae PTYR-5.</title>
        <authorList>
            <person name="Liu L."/>
            <person name="Li L."/>
            <person name="Zhang X."/>
        </authorList>
    </citation>
    <scope>NUCLEOTIDE SEQUENCE [LARGE SCALE GENOMIC DNA]</scope>
    <source>
        <strain evidence="3 4">PTYR-5</strain>
    </source>
</reference>
<gene>
    <name evidence="3" type="ORF">FHP24_17175</name>
</gene>
<proteinExistence type="predicted"/>
<name>A0A5C4XIE1_9HYPH</name>
<keyword evidence="2" id="KW-0732">Signal</keyword>
<keyword evidence="4" id="KW-1185">Reference proteome</keyword>
<organism evidence="3 4">
    <name type="scientific">Aliirhizobium smilacinae</name>
    <dbReference type="NCBI Taxonomy" id="1395944"/>
    <lineage>
        <taxon>Bacteria</taxon>
        <taxon>Pseudomonadati</taxon>
        <taxon>Pseudomonadota</taxon>
        <taxon>Alphaproteobacteria</taxon>
        <taxon>Hyphomicrobiales</taxon>
        <taxon>Rhizobiaceae</taxon>
        <taxon>Aliirhizobium</taxon>
    </lineage>
</organism>
<protein>
    <recommendedName>
        <fullName evidence="5">Secreted protein</fullName>
    </recommendedName>
</protein>
<evidence type="ECO:0000256" key="2">
    <source>
        <dbReference type="SAM" id="SignalP"/>
    </source>
</evidence>
<accession>A0A5C4XIE1</accession>
<evidence type="ECO:0000313" key="4">
    <source>
        <dbReference type="Proteomes" id="UP000311605"/>
    </source>
</evidence>
<dbReference type="AlphaFoldDB" id="A0A5C4XIE1"/>